<protein>
    <submittedName>
        <fullName evidence="8">M20/M25/M40 family metallo-hydrolase</fullName>
    </submittedName>
</protein>
<gene>
    <name evidence="8" type="ORF">ABC974_17050</name>
</gene>
<dbReference type="InterPro" id="IPR002933">
    <property type="entry name" value="Peptidase_M20"/>
</dbReference>
<keyword evidence="5" id="KW-0862">Zinc</keyword>
<dbReference type="EMBL" id="JBDIME010000016">
    <property type="protein sequence ID" value="MEN2791346.1"/>
    <property type="molecule type" value="Genomic_DNA"/>
</dbReference>
<dbReference type="SUPFAM" id="SSF55031">
    <property type="entry name" value="Bacterial exopeptidase dimerisation domain"/>
    <property type="match status" value="1"/>
</dbReference>
<evidence type="ECO:0000259" key="7">
    <source>
        <dbReference type="Pfam" id="PF07687"/>
    </source>
</evidence>
<reference evidence="8 9" key="1">
    <citation type="submission" date="2024-05" db="EMBL/GenBank/DDBJ databases">
        <authorList>
            <person name="Liu Q."/>
            <person name="Xin Y.-H."/>
        </authorList>
    </citation>
    <scope>NUCLEOTIDE SEQUENCE [LARGE SCALE GENOMIC DNA]</scope>
    <source>
        <strain evidence="8 9">CGMCC 1.10181</strain>
    </source>
</reference>
<keyword evidence="9" id="KW-1185">Reference proteome</keyword>
<keyword evidence="2" id="KW-0645">Protease</keyword>
<dbReference type="PANTHER" id="PTHR45962:SF1">
    <property type="entry name" value="N-FATTY-ACYL-AMINO ACID SYNTHASE_HYDROLASE PM20D1"/>
    <property type="match status" value="1"/>
</dbReference>
<name>A0ABU9Y6B6_9SPHN</name>
<dbReference type="SUPFAM" id="SSF53187">
    <property type="entry name" value="Zn-dependent exopeptidases"/>
    <property type="match status" value="1"/>
</dbReference>
<comment type="similarity">
    <text evidence="1">Belongs to the peptidase M20A family.</text>
</comment>
<dbReference type="InterPro" id="IPR047177">
    <property type="entry name" value="Pept_M20A"/>
</dbReference>
<evidence type="ECO:0000313" key="8">
    <source>
        <dbReference type="EMBL" id="MEN2791346.1"/>
    </source>
</evidence>
<dbReference type="PANTHER" id="PTHR45962">
    <property type="entry name" value="N-FATTY-ACYL-AMINO ACID SYNTHASE/HYDROLASE PM20D1"/>
    <property type="match status" value="1"/>
</dbReference>
<dbReference type="Gene3D" id="3.40.630.10">
    <property type="entry name" value="Zn peptidases"/>
    <property type="match status" value="1"/>
</dbReference>
<dbReference type="PROSITE" id="PS00758">
    <property type="entry name" value="ARGE_DAPE_CPG2_1"/>
    <property type="match status" value="1"/>
</dbReference>
<evidence type="ECO:0000256" key="3">
    <source>
        <dbReference type="ARBA" id="ARBA00022723"/>
    </source>
</evidence>
<dbReference type="PROSITE" id="PS00759">
    <property type="entry name" value="ARGE_DAPE_CPG2_2"/>
    <property type="match status" value="1"/>
</dbReference>
<evidence type="ECO:0000256" key="6">
    <source>
        <dbReference type="SAM" id="SignalP"/>
    </source>
</evidence>
<dbReference type="InterPro" id="IPR001261">
    <property type="entry name" value="ArgE/DapE_CS"/>
</dbReference>
<feature type="domain" description="Peptidase M20 dimerisation" evidence="7">
    <location>
        <begin position="216"/>
        <end position="363"/>
    </location>
</feature>
<dbReference type="InterPro" id="IPR036264">
    <property type="entry name" value="Bact_exopeptidase_dim_dom"/>
</dbReference>
<dbReference type="Pfam" id="PF01546">
    <property type="entry name" value="Peptidase_M20"/>
    <property type="match status" value="1"/>
</dbReference>
<evidence type="ECO:0000313" key="9">
    <source>
        <dbReference type="Proteomes" id="UP001419910"/>
    </source>
</evidence>
<feature type="signal peptide" evidence="6">
    <location>
        <begin position="1"/>
        <end position="17"/>
    </location>
</feature>
<dbReference type="Proteomes" id="UP001419910">
    <property type="component" value="Unassembled WGS sequence"/>
</dbReference>
<keyword evidence="6" id="KW-0732">Signal</keyword>
<comment type="caution">
    <text evidence="8">The sequence shown here is derived from an EMBL/GenBank/DDBJ whole genome shotgun (WGS) entry which is preliminary data.</text>
</comment>
<dbReference type="Gene3D" id="1.10.150.900">
    <property type="match status" value="1"/>
</dbReference>
<dbReference type="Gene3D" id="3.30.70.360">
    <property type="match status" value="1"/>
</dbReference>
<dbReference type="RefSeq" id="WP_343892399.1">
    <property type="nucleotide sequence ID" value="NZ_BAAAEH010000059.1"/>
</dbReference>
<keyword evidence="4" id="KW-0378">Hydrolase</keyword>
<feature type="chain" id="PRO_5045845973" evidence="6">
    <location>
        <begin position="18"/>
        <end position="465"/>
    </location>
</feature>
<keyword evidence="3" id="KW-0479">Metal-binding</keyword>
<evidence type="ECO:0000256" key="4">
    <source>
        <dbReference type="ARBA" id="ARBA00022801"/>
    </source>
</evidence>
<dbReference type="InterPro" id="IPR011650">
    <property type="entry name" value="Peptidase_M20_dimer"/>
</dbReference>
<evidence type="ECO:0000256" key="5">
    <source>
        <dbReference type="ARBA" id="ARBA00022833"/>
    </source>
</evidence>
<evidence type="ECO:0000256" key="1">
    <source>
        <dbReference type="ARBA" id="ARBA00006247"/>
    </source>
</evidence>
<dbReference type="Pfam" id="PF07687">
    <property type="entry name" value="M20_dimer"/>
    <property type="match status" value="1"/>
</dbReference>
<accession>A0ABU9Y6B6</accession>
<evidence type="ECO:0000256" key="2">
    <source>
        <dbReference type="ARBA" id="ARBA00022670"/>
    </source>
</evidence>
<dbReference type="NCBIfam" id="NF006596">
    <property type="entry name" value="PRK09133.1"/>
    <property type="match status" value="1"/>
</dbReference>
<proteinExistence type="inferred from homology"/>
<organism evidence="8 9">
    <name type="scientific">Sphingomonas oligophenolica</name>
    <dbReference type="NCBI Taxonomy" id="301154"/>
    <lineage>
        <taxon>Bacteria</taxon>
        <taxon>Pseudomonadati</taxon>
        <taxon>Pseudomonadota</taxon>
        <taxon>Alphaproteobacteria</taxon>
        <taxon>Sphingomonadales</taxon>
        <taxon>Sphingomonadaceae</taxon>
        <taxon>Sphingomonas</taxon>
    </lineage>
</organism>
<sequence length="465" mass="50186">MALICAALSAALSPACARAQQLRPDQQRFRALYQQMIETDTSITTGSCTELSDKIEAQARQAGFGSSEITRYGVPDHPKEGGIVIILPGTSKTLKPLLLMGHIDVVAAKREDWTRDPYKLIEEDGYFYGRGTTDMKAMDAIWLDAMIRFKEQGYKPKRTIKVAFTCGEETSWAFNGNAWLTKNRPDLVDAAFALNEGGIAHTDASGKLGIATIQVGEKTVENYQLETFNAGGHSSVPVRDNAIYQLSEALLKIRDYEFPIQFNDVTRTYFAKAGAIQGGEVGQAMVAIAKDPQDRAAAAIVDRDRSLHAMLRTTCVATLQEGGHANNALPQHAKATVNCRVLPGSDGAQVLATLTQVIGDSAVKITRDPPKGPTAKQPPLDPAVIAPIVKVMAKYYPGVPVLPSMLTAGTDDIFLEAIGIPCYGVPGIITDADLNHIHGLNEKMSVKALYTGRDLLTDLIKAYAG</sequence>